<dbReference type="SUPFAM" id="SSF56112">
    <property type="entry name" value="Protein kinase-like (PK-like)"/>
    <property type="match status" value="1"/>
</dbReference>
<keyword evidence="4" id="KW-1185">Reference proteome</keyword>
<evidence type="ECO:0000256" key="1">
    <source>
        <dbReference type="SAM" id="MobiDB-lite"/>
    </source>
</evidence>
<evidence type="ECO:0000313" key="3">
    <source>
        <dbReference type="EMBL" id="MFA1538191.1"/>
    </source>
</evidence>
<accession>A0ABV4Q547</accession>
<feature type="region of interest" description="Disordered" evidence="1">
    <location>
        <begin position="67"/>
        <end position="91"/>
    </location>
</feature>
<reference evidence="3 4" key="1">
    <citation type="submission" date="2023-11" db="EMBL/GenBank/DDBJ databases">
        <title>Actinomadura monticuli sp. nov., isolated from volcanic ash.</title>
        <authorList>
            <person name="Lee S.D."/>
            <person name="Yang H."/>
            <person name="Kim I.S."/>
        </authorList>
    </citation>
    <scope>NUCLEOTIDE SEQUENCE [LARGE SCALE GENOMIC DNA]</scope>
    <source>
        <strain evidence="3 4">DLS-62</strain>
    </source>
</reference>
<dbReference type="InterPro" id="IPR002575">
    <property type="entry name" value="Aminoglycoside_PTrfase"/>
</dbReference>
<proteinExistence type="predicted"/>
<sequence>MTAELARRGIAVSGPPREIRRWSLSAVLRIPTGSGPLWYKEVPPLFAHEGRVTGWVSQVAPGSVPEVVGHGPGWQLTTEAPRPRRSSGGSPLDAIVPVQVASAGRAGELLAMGCPDRRPAGLPGAVAALSARADLLAVDERTALRRVVPVLERISRRLDGLDIPATLVHGDVSTSNAWRTDRGWVYIDWTDACVSHPFVELAQPLLDARSKARRRRIEASFARMWERHGPEKHVAVAMAAAPVIGAAYQAETYRRIIDAVGMVDGHPELLREWVRRLCEAAPGWI</sequence>
<gene>
    <name evidence="3" type="ORF">SM611_04550</name>
</gene>
<dbReference type="Gene3D" id="3.90.1200.10">
    <property type="match status" value="1"/>
</dbReference>
<dbReference type="Proteomes" id="UP001569963">
    <property type="component" value="Unassembled WGS sequence"/>
</dbReference>
<comment type="caution">
    <text evidence="3">The sequence shown here is derived from an EMBL/GenBank/DDBJ whole genome shotgun (WGS) entry which is preliminary data.</text>
</comment>
<name>A0ABV4Q547_9ACTN</name>
<evidence type="ECO:0000313" key="4">
    <source>
        <dbReference type="Proteomes" id="UP001569963"/>
    </source>
</evidence>
<feature type="domain" description="Aminoglycoside phosphotransferase" evidence="2">
    <location>
        <begin position="27"/>
        <end position="224"/>
    </location>
</feature>
<organism evidence="3 4">
    <name type="scientific">Actinomadura monticuli</name>
    <dbReference type="NCBI Taxonomy" id="3097367"/>
    <lineage>
        <taxon>Bacteria</taxon>
        <taxon>Bacillati</taxon>
        <taxon>Actinomycetota</taxon>
        <taxon>Actinomycetes</taxon>
        <taxon>Streptosporangiales</taxon>
        <taxon>Thermomonosporaceae</taxon>
        <taxon>Actinomadura</taxon>
    </lineage>
</organism>
<dbReference type="Pfam" id="PF01636">
    <property type="entry name" value="APH"/>
    <property type="match status" value="1"/>
</dbReference>
<evidence type="ECO:0000259" key="2">
    <source>
        <dbReference type="Pfam" id="PF01636"/>
    </source>
</evidence>
<protein>
    <submittedName>
        <fullName evidence="3">Phosphotransferase</fullName>
    </submittedName>
</protein>
<dbReference type="InterPro" id="IPR011009">
    <property type="entry name" value="Kinase-like_dom_sf"/>
</dbReference>
<dbReference type="RefSeq" id="WP_371947532.1">
    <property type="nucleotide sequence ID" value="NZ_JAXCEI010000002.1"/>
</dbReference>
<dbReference type="EMBL" id="JAXCEI010000002">
    <property type="protein sequence ID" value="MFA1538191.1"/>
    <property type="molecule type" value="Genomic_DNA"/>
</dbReference>